<keyword evidence="4" id="KW-0677">Repeat</keyword>
<dbReference type="InterPro" id="IPR036034">
    <property type="entry name" value="PDZ_sf"/>
</dbReference>
<name>A0ABW5J548_9BACT</name>
<dbReference type="SUPFAM" id="SSF50156">
    <property type="entry name" value="PDZ domain-like"/>
    <property type="match status" value="2"/>
</dbReference>
<evidence type="ECO:0000256" key="2">
    <source>
        <dbReference type="ARBA" id="ARBA00022670"/>
    </source>
</evidence>
<dbReference type="Pfam" id="PF13180">
    <property type="entry name" value="PDZ_2"/>
    <property type="match status" value="1"/>
</dbReference>
<comment type="similarity">
    <text evidence="1">Belongs to the peptidase S1C family.</text>
</comment>
<dbReference type="PRINTS" id="PR00834">
    <property type="entry name" value="PROTEASES2C"/>
</dbReference>
<keyword evidence="3" id="KW-0732">Signal</keyword>
<dbReference type="NCBIfam" id="TIGR02037">
    <property type="entry name" value="degP_htrA_DO"/>
    <property type="match status" value="1"/>
</dbReference>
<evidence type="ECO:0000259" key="7">
    <source>
        <dbReference type="PROSITE" id="PS50106"/>
    </source>
</evidence>
<accession>A0ABW5J548</accession>
<reference evidence="9" key="1">
    <citation type="journal article" date="2019" name="Int. J. Syst. Evol. Microbiol.">
        <title>The Global Catalogue of Microorganisms (GCM) 10K type strain sequencing project: providing services to taxonomists for standard genome sequencing and annotation.</title>
        <authorList>
            <consortium name="The Broad Institute Genomics Platform"/>
            <consortium name="The Broad Institute Genome Sequencing Center for Infectious Disease"/>
            <person name="Wu L."/>
            <person name="Ma J."/>
        </authorList>
    </citation>
    <scope>NUCLEOTIDE SEQUENCE [LARGE SCALE GENOMIC DNA]</scope>
    <source>
        <strain evidence="9">KCTC 52344</strain>
    </source>
</reference>
<sequence>MNNTLKTIGIALASSIVTIGGYRMLGLEGKDVIFNEASAPSINRLANYTGSGAAPGDFTYAAELSTPSVVHIKAKSSRMVRQQRSIFDDFFGEDSPFGMPRGGSQQQESSGSGVIISADGYIATNNHVVEGADELEVVTSDHKSFKAKVLGTDPSTDIAVIKVEGANFPAMAFANSDNVKVGEWVLAVGNPFNLESTVTAGIVSAKGRNIGILAQKQQQMYRRNGDDRQQRTTDAIESFIQTDAAVNPGNSGGALVNLKGELIGINTAIASPNGAYAGYAFAVPSSIVKKVTADIIKFGNVQRGYLGISLIELDGKKAAEVGSKVSEGIYVADLVENGAAKAAGVQKGDVIVKVDGVTTRSSSSLQELIGRKRPGESALVTVSRDGKLRDINVTLRNRDGGKDFLKKEVAESNNAFEKLGVDLADLSSGDKQKLGVQGGVVVKKIYDGDIADYTQMREGFVILKVGERRVSSVNDFKAAIKEAKENGDEGVMICGTYQSASRTTCYGLSLE</sequence>
<dbReference type="EC" id="3.4.21.107" evidence="8"/>
<evidence type="ECO:0000313" key="9">
    <source>
        <dbReference type="Proteomes" id="UP001597510"/>
    </source>
</evidence>
<dbReference type="EMBL" id="JBHULC010000004">
    <property type="protein sequence ID" value="MFD2520293.1"/>
    <property type="molecule type" value="Genomic_DNA"/>
</dbReference>
<evidence type="ECO:0000256" key="3">
    <source>
        <dbReference type="ARBA" id="ARBA00022729"/>
    </source>
</evidence>
<dbReference type="InterPro" id="IPR001478">
    <property type="entry name" value="PDZ"/>
</dbReference>
<gene>
    <name evidence="8" type="ORF">ACFSR2_05310</name>
</gene>
<keyword evidence="5 8" id="KW-0378">Hydrolase</keyword>
<dbReference type="Proteomes" id="UP001597510">
    <property type="component" value="Unassembled WGS sequence"/>
</dbReference>
<evidence type="ECO:0000256" key="6">
    <source>
        <dbReference type="ARBA" id="ARBA00022825"/>
    </source>
</evidence>
<evidence type="ECO:0000256" key="1">
    <source>
        <dbReference type="ARBA" id="ARBA00010541"/>
    </source>
</evidence>
<dbReference type="InterPro" id="IPR001940">
    <property type="entry name" value="Peptidase_S1C"/>
</dbReference>
<dbReference type="SUPFAM" id="SSF50494">
    <property type="entry name" value="Trypsin-like serine proteases"/>
    <property type="match status" value="1"/>
</dbReference>
<dbReference type="PANTHER" id="PTHR22939">
    <property type="entry name" value="SERINE PROTEASE FAMILY S1C HTRA-RELATED"/>
    <property type="match status" value="1"/>
</dbReference>
<evidence type="ECO:0000256" key="4">
    <source>
        <dbReference type="ARBA" id="ARBA00022737"/>
    </source>
</evidence>
<evidence type="ECO:0000256" key="5">
    <source>
        <dbReference type="ARBA" id="ARBA00022801"/>
    </source>
</evidence>
<comment type="caution">
    <text evidence="8">The sequence shown here is derived from an EMBL/GenBank/DDBJ whole genome shotgun (WGS) entry which is preliminary data.</text>
</comment>
<dbReference type="Pfam" id="PF13365">
    <property type="entry name" value="Trypsin_2"/>
    <property type="match status" value="1"/>
</dbReference>
<dbReference type="SMART" id="SM00228">
    <property type="entry name" value="PDZ"/>
    <property type="match status" value="2"/>
</dbReference>
<dbReference type="InterPro" id="IPR009003">
    <property type="entry name" value="Peptidase_S1_PA"/>
</dbReference>
<feature type="domain" description="PDZ" evidence="7">
    <location>
        <begin position="295"/>
        <end position="386"/>
    </location>
</feature>
<organism evidence="8 9">
    <name type="scientific">Emticicia soli</name>
    <dbReference type="NCBI Taxonomy" id="2027878"/>
    <lineage>
        <taxon>Bacteria</taxon>
        <taxon>Pseudomonadati</taxon>
        <taxon>Bacteroidota</taxon>
        <taxon>Cytophagia</taxon>
        <taxon>Cytophagales</taxon>
        <taxon>Leadbetterellaceae</taxon>
        <taxon>Emticicia</taxon>
    </lineage>
</organism>
<dbReference type="RefSeq" id="WP_340235705.1">
    <property type="nucleotide sequence ID" value="NZ_JBBEWC010000004.1"/>
</dbReference>
<dbReference type="Gene3D" id="2.40.10.120">
    <property type="match status" value="1"/>
</dbReference>
<dbReference type="Gene3D" id="2.30.42.10">
    <property type="match status" value="2"/>
</dbReference>
<protein>
    <submittedName>
        <fullName evidence="8">Do family serine endopeptidase</fullName>
        <ecNumber evidence="8">3.4.21.107</ecNumber>
    </submittedName>
</protein>
<dbReference type="PROSITE" id="PS50106">
    <property type="entry name" value="PDZ"/>
    <property type="match status" value="1"/>
</dbReference>
<proteinExistence type="inferred from homology"/>
<dbReference type="PANTHER" id="PTHR22939:SF129">
    <property type="entry name" value="SERINE PROTEASE HTRA2, MITOCHONDRIAL"/>
    <property type="match status" value="1"/>
</dbReference>
<keyword evidence="9" id="KW-1185">Reference proteome</keyword>
<evidence type="ECO:0000313" key="8">
    <source>
        <dbReference type="EMBL" id="MFD2520293.1"/>
    </source>
</evidence>
<dbReference type="InterPro" id="IPR011782">
    <property type="entry name" value="Pept_S1C_Do"/>
</dbReference>
<keyword evidence="6" id="KW-0720">Serine protease</keyword>
<dbReference type="GO" id="GO:0016787">
    <property type="term" value="F:hydrolase activity"/>
    <property type="evidence" value="ECO:0007669"/>
    <property type="project" value="UniProtKB-KW"/>
</dbReference>
<keyword evidence="2" id="KW-0645">Protease</keyword>